<dbReference type="EMBL" id="BSDO01000004">
    <property type="protein sequence ID" value="GLI23347.1"/>
    <property type="molecule type" value="Genomic_DNA"/>
</dbReference>
<dbReference type="AlphaFoldDB" id="A0A9W6CQB9"/>
<dbReference type="GO" id="GO:0015385">
    <property type="term" value="F:sodium:proton antiporter activity"/>
    <property type="evidence" value="ECO:0007669"/>
    <property type="project" value="TreeGrafter"/>
</dbReference>
<dbReference type="Proteomes" id="UP001144397">
    <property type="component" value="Unassembled WGS sequence"/>
</dbReference>
<dbReference type="InterPro" id="IPR052946">
    <property type="entry name" value="Alkaline_pH_Ca-Antiporter"/>
</dbReference>
<feature type="transmembrane region" description="Helical" evidence="5">
    <location>
        <begin position="71"/>
        <end position="93"/>
    </location>
</feature>
<proteinExistence type="predicted"/>
<keyword evidence="4 5" id="KW-0472">Membrane</keyword>
<feature type="transmembrane region" description="Helical" evidence="5">
    <location>
        <begin position="173"/>
        <end position="192"/>
    </location>
</feature>
<keyword evidence="2 5" id="KW-0812">Transmembrane</keyword>
<dbReference type="InterPro" id="IPR004837">
    <property type="entry name" value="NaCa_Exmemb"/>
</dbReference>
<protein>
    <submittedName>
        <fullName evidence="8">Ca2+:H+ antiporter</fullName>
    </submittedName>
    <submittedName>
        <fullName evidence="7">Sodium/calcium exchanger membrane protein</fullName>
    </submittedName>
</protein>
<dbReference type="GO" id="GO:0005886">
    <property type="term" value="C:plasma membrane"/>
    <property type="evidence" value="ECO:0007669"/>
    <property type="project" value="TreeGrafter"/>
</dbReference>
<sequence length="365" mass="38398">MGKRSAVSAYVLPASGILLALTFFLWPSLSPAASGFLPGVLAFGSIALLCGSAFSAVGHADVVEARLGQPWGTLVLTLSVTVIEVSVMASLMLNGENNPTLARESVLSVLMIVNAGIVGLCLLLGSIRHREQTIQQQGISGYLSATIALGVMLLILPSETRAGASGIFSPFQLVYMSAIALALYAAFLYMQTVRYREHFNAQPEGHAEAPPELGAFILAIVMLLASLGAVVALSGWVAMSFEDFISQFALRDPDAVIGALVATLILLPEGMSAVRAAARNHLQHSLNIALGSALATVSLTIPAMAFISVMIGRPMVLGLDNEDRTMLLLTFVLAVLSFGTGKTNALNGVIHLIVFCVYVMLLFAP</sequence>
<comment type="subcellular location">
    <subcellularLocation>
        <location evidence="1">Membrane</location>
        <topology evidence="1">Multi-pass membrane protein</topology>
    </subcellularLocation>
</comment>
<dbReference type="PANTHER" id="PTHR37958">
    <property type="entry name" value="SODIUM-POTASSIUM/PROTON ANTIPORTER CHAA"/>
    <property type="match status" value="1"/>
</dbReference>
<evidence type="ECO:0000313" key="8">
    <source>
        <dbReference type="EMBL" id="MDR6334632.1"/>
    </source>
</evidence>
<evidence type="ECO:0000256" key="2">
    <source>
        <dbReference type="ARBA" id="ARBA00022692"/>
    </source>
</evidence>
<accession>A0A9W6CQB9</accession>
<reference evidence="7" key="1">
    <citation type="submission" date="2022-12" db="EMBL/GenBank/DDBJ databases">
        <title>Reference genome sequencing for broad-spectrum identification of bacterial and archaeal isolates by mass spectrometry.</title>
        <authorList>
            <person name="Sekiguchi Y."/>
            <person name="Tourlousse D.M."/>
        </authorList>
    </citation>
    <scope>NUCLEOTIDE SEQUENCE</scope>
    <source>
        <strain evidence="7">301</strain>
    </source>
</reference>
<feature type="transmembrane region" description="Helical" evidence="5">
    <location>
        <begin position="7"/>
        <end position="29"/>
    </location>
</feature>
<dbReference type="PANTHER" id="PTHR37958:SF1">
    <property type="entry name" value="SODIUM-POTASSIUM_PROTON ANTIPORTER CHAA"/>
    <property type="match status" value="1"/>
</dbReference>
<evidence type="ECO:0000313" key="9">
    <source>
        <dbReference type="Proteomes" id="UP001144397"/>
    </source>
</evidence>
<feature type="domain" description="Sodium/calcium exchanger membrane region" evidence="6">
    <location>
        <begin position="41"/>
        <end position="192"/>
    </location>
</feature>
<keyword evidence="3 5" id="KW-1133">Transmembrane helix</keyword>
<name>A0A9W6CQB9_XANFL</name>
<dbReference type="EMBL" id="JAVDPY010000005">
    <property type="protein sequence ID" value="MDR6334632.1"/>
    <property type="molecule type" value="Genomic_DNA"/>
</dbReference>
<dbReference type="InterPro" id="IPR044880">
    <property type="entry name" value="NCX_ion-bd_dom_sf"/>
</dbReference>
<dbReference type="RefSeq" id="WP_169121234.1">
    <property type="nucleotide sequence ID" value="NZ_BSDO01000004.1"/>
</dbReference>
<feature type="transmembrane region" description="Helical" evidence="5">
    <location>
        <begin position="324"/>
        <end position="341"/>
    </location>
</feature>
<comment type="caution">
    <text evidence="7">The sequence shown here is derived from an EMBL/GenBank/DDBJ whole genome shotgun (WGS) entry which is preliminary data.</text>
</comment>
<organism evidence="7 9">
    <name type="scientific">Xanthobacter flavus</name>
    <dbReference type="NCBI Taxonomy" id="281"/>
    <lineage>
        <taxon>Bacteria</taxon>
        <taxon>Pseudomonadati</taxon>
        <taxon>Pseudomonadota</taxon>
        <taxon>Alphaproteobacteria</taxon>
        <taxon>Hyphomicrobiales</taxon>
        <taxon>Xanthobacteraceae</taxon>
        <taxon>Xanthobacter</taxon>
    </lineage>
</organism>
<evidence type="ECO:0000313" key="7">
    <source>
        <dbReference type="EMBL" id="GLI23347.1"/>
    </source>
</evidence>
<feature type="transmembrane region" description="Helical" evidence="5">
    <location>
        <begin position="213"/>
        <end position="236"/>
    </location>
</feature>
<evidence type="ECO:0000256" key="1">
    <source>
        <dbReference type="ARBA" id="ARBA00004141"/>
    </source>
</evidence>
<dbReference type="Pfam" id="PF01699">
    <property type="entry name" value="Na_Ca_ex"/>
    <property type="match status" value="2"/>
</dbReference>
<evidence type="ECO:0000256" key="5">
    <source>
        <dbReference type="SAM" id="Phobius"/>
    </source>
</evidence>
<dbReference type="GO" id="GO:0015386">
    <property type="term" value="F:potassium:proton antiporter activity"/>
    <property type="evidence" value="ECO:0007669"/>
    <property type="project" value="TreeGrafter"/>
</dbReference>
<evidence type="ECO:0000313" key="10">
    <source>
        <dbReference type="Proteomes" id="UP001245370"/>
    </source>
</evidence>
<feature type="transmembrane region" description="Helical" evidence="5">
    <location>
        <begin position="256"/>
        <end position="274"/>
    </location>
</feature>
<feature type="transmembrane region" description="Helical" evidence="5">
    <location>
        <begin position="105"/>
        <end position="127"/>
    </location>
</feature>
<dbReference type="GeneID" id="95763808"/>
<keyword evidence="10" id="KW-1185">Reference proteome</keyword>
<feature type="transmembrane region" description="Helical" evidence="5">
    <location>
        <begin position="139"/>
        <end position="158"/>
    </location>
</feature>
<dbReference type="Proteomes" id="UP001245370">
    <property type="component" value="Unassembled WGS sequence"/>
</dbReference>
<dbReference type="Gene3D" id="1.20.1420.30">
    <property type="entry name" value="NCX, central ion-binding region"/>
    <property type="match status" value="1"/>
</dbReference>
<feature type="transmembrane region" description="Helical" evidence="5">
    <location>
        <begin position="286"/>
        <end position="312"/>
    </location>
</feature>
<gene>
    <name evidence="8" type="ORF">GGQ86_003114</name>
    <name evidence="7" type="ORF">XFLAVUS301_30210</name>
</gene>
<feature type="transmembrane region" description="Helical" evidence="5">
    <location>
        <begin position="35"/>
        <end position="59"/>
    </location>
</feature>
<evidence type="ECO:0000256" key="3">
    <source>
        <dbReference type="ARBA" id="ARBA00022989"/>
    </source>
</evidence>
<feature type="domain" description="Sodium/calcium exchanger membrane region" evidence="6">
    <location>
        <begin position="220"/>
        <end position="363"/>
    </location>
</feature>
<evidence type="ECO:0000256" key="4">
    <source>
        <dbReference type="ARBA" id="ARBA00023136"/>
    </source>
</evidence>
<evidence type="ECO:0000259" key="6">
    <source>
        <dbReference type="Pfam" id="PF01699"/>
    </source>
</evidence>
<reference evidence="8 10" key="2">
    <citation type="submission" date="2023-07" db="EMBL/GenBank/DDBJ databases">
        <title>Genomic Encyclopedia of Type Strains, Phase IV (KMG-IV): sequencing the most valuable type-strain genomes for metagenomic binning, comparative biology and taxonomic classification.</title>
        <authorList>
            <person name="Goeker M."/>
        </authorList>
    </citation>
    <scope>NUCLEOTIDE SEQUENCE [LARGE SCALE GENOMIC DNA]</scope>
    <source>
        <strain evidence="8 10">DSM 338</strain>
    </source>
</reference>
<feature type="transmembrane region" description="Helical" evidence="5">
    <location>
        <begin position="348"/>
        <end position="364"/>
    </location>
</feature>